<accession>A0A8J6N755</accession>
<proteinExistence type="inferred from homology"/>
<dbReference type="GO" id="GO:0005886">
    <property type="term" value="C:plasma membrane"/>
    <property type="evidence" value="ECO:0007669"/>
    <property type="project" value="UniProtKB-SubCell"/>
</dbReference>
<feature type="transmembrane region" description="Helical" evidence="6">
    <location>
        <begin position="201"/>
        <end position="220"/>
    </location>
</feature>
<dbReference type="Pfam" id="PF09335">
    <property type="entry name" value="VTT_dom"/>
    <property type="match status" value="1"/>
</dbReference>
<feature type="transmembrane region" description="Helical" evidence="6">
    <location>
        <begin position="95"/>
        <end position="117"/>
    </location>
</feature>
<dbReference type="Proteomes" id="UP000603545">
    <property type="component" value="Unassembled WGS sequence"/>
</dbReference>
<comment type="similarity">
    <text evidence="6">Belongs to the TVP38/TMEM64 family.</text>
</comment>
<protein>
    <recommendedName>
        <fullName evidence="6">TVP38/TMEM64 family membrane protein</fullName>
    </recommendedName>
</protein>
<evidence type="ECO:0000256" key="5">
    <source>
        <dbReference type="ARBA" id="ARBA00023136"/>
    </source>
</evidence>
<evidence type="ECO:0000256" key="3">
    <source>
        <dbReference type="ARBA" id="ARBA00022692"/>
    </source>
</evidence>
<dbReference type="PANTHER" id="PTHR12677">
    <property type="entry name" value="GOLGI APPARATUS MEMBRANE PROTEIN TVP38-RELATED"/>
    <property type="match status" value="1"/>
</dbReference>
<feature type="transmembrane region" description="Helical" evidence="6">
    <location>
        <begin position="137"/>
        <end position="156"/>
    </location>
</feature>
<evidence type="ECO:0000256" key="6">
    <source>
        <dbReference type="RuleBase" id="RU366058"/>
    </source>
</evidence>
<evidence type="ECO:0000313" key="8">
    <source>
        <dbReference type="EMBL" id="MBC8199331.1"/>
    </source>
</evidence>
<keyword evidence="3 6" id="KW-0812">Transmembrane</keyword>
<keyword evidence="5 6" id="KW-0472">Membrane</keyword>
<evidence type="ECO:0000256" key="2">
    <source>
        <dbReference type="ARBA" id="ARBA00022475"/>
    </source>
</evidence>
<evidence type="ECO:0000259" key="7">
    <source>
        <dbReference type="Pfam" id="PF09335"/>
    </source>
</evidence>
<keyword evidence="2 6" id="KW-1003">Cell membrane</keyword>
<feature type="transmembrane region" description="Helical" evidence="6">
    <location>
        <begin position="162"/>
        <end position="180"/>
    </location>
</feature>
<sequence>MAIKSFSGKHIALILIILFSLALPAYFYRMQLWESITQWYNLFVDREKVTIFIKSFGWAAPVIFMIIQTLQVLFAPVPGEVSGFIGGYLFGATKGFLYSSMALTIGSLINFAIGRFLGKHYIRKLIPTVYLNKFDTILKRQGIFVSFILFVFPGFPKDYFCFFLGLSSIPAKIFIIIACIGRMPGTFMLSLQGASIYEQNYKLFAIVLGLSLVVALFAYMRRETLYQWVERSNNK</sequence>
<dbReference type="PANTHER" id="PTHR12677:SF59">
    <property type="entry name" value="GOLGI APPARATUS MEMBRANE PROTEIN TVP38-RELATED"/>
    <property type="match status" value="1"/>
</dbReference>
<evidence type="ECO:0000256" key="1">
    <source>
        <dbReference type="ARBA" id="ARBA00004651"/>
    </source>
</evidence>
<comment type="subcellular location">
    <subcellularLocation>
        <location evidence="1 6">Cell membrane</location>
        <topology evidence="1 6">Multi-pass membrane protein</topology>
    </subcellularLocation>
</comment>
<feature type="transmembrane region" description="Helical" evidence="6">
    <location>
        <begin position="6"/>
        <end position="28"/>
    </location>
</feature>
<evidence type="ECO:0000313" key="9">
    <source>
        <dbReference type="Proteomes" id="UP000603545"/>
    </source>
</evidence>
<name>A0A8J6N755_9BACT</name>
<feature type="transmembrane region" description="Helical" evidence="6">
    <location>
        <begin position="49"/>
        <end position="75"/>
    </location>
</feature>
<comment type="caution">
    <text evidence="8">The sequence shown here is derived from an EMBL/GenBank/DDBJ whole genome shotgun (WGS) entry which is preliminary data.</text>
</comment>
<reference evidence="8 9" key="1">
    <citation type="submission" date="2020-08" db="EMBL/GenBank/DDBJ databases">
        <title>Bridging the membrane lipid divide: bacteria of the FCB group superphylum have the potential to synthesize archaeal ether lipids.</title>
        <authorList>
            <person name="Villanueva L."/>
            <person name="Von Meijenfeldt F.A.B."/>
            <person name="Westbye A.B."/>
            <person name="Yadav S."/>
            <person name="Hopmans E.C."/>
            <person name="Dutilh B.E."/>
            <person name="Sinninghe Damste J.S."/>
        </authorList>
    </citation>
    <scope>NUCLEOTIDE SEQUENCE [LARGE SCALE GENOMIC DNA]</scope>
    <source>
        <strain evidence="8">NIOZ-UU82</strain>
    </source>
</reference>
<evidence type="ECO:0000256" key="4">
    <source>
        <dbReference type="ARBA" id="ARBA00022989"/>
    </source>
</evidence>
<organism evidence="8 9">
    <name type="scientific">Candidatus Desulfaltia bathyphila</name>
    <dbReference type="NCBI Taxonomy" id="2841697"/>
    <lineage>
        <taxon>Bacteria</taxon>
        <taxon>Pseudomonadati</taxon>
        <taxon>Thermodesulfobacteriota</taxon>
        <taxon>Desulfobacteria</taxon>
        <taxon>Desulfobacterales</taxon>
        <taxon>Desulfobacterales incertae sedis</taxon>
        <taxon>Candidatus Desulfaltia</taxon>
    </lineage>
</organism>
<gene>
    <name evidence="8" type="ORF">H8E80_04705</name>
</gene>
<dbReference type="InterPro" id="IPR015414">
    <property type="entry name" value="TMEM64"/>
</dbReference>
<keyword evidence="4 6" id="KW-1133">Transmembrane helix</keyword>
<feature type="domain" description="VTT" evidence="7">
    <location>
        <begin position="77"/>
        <end position="194"/>
    </location>
</feature>
<dbReference type="InterPro" id="IPR032816">
    <property type="entry name" value="VTT_dom"/>
</dbReference>
<dbReference type="AlphaFoldDB" id="A0A8J6N755"/>
<dbReference type="EMBL" id="JACNLL010000047">
    <property type="protein sequence ID" value="MBC8199331.1"/>
    <property type="molecule type" value="Genomic_DNA"/>
</dbReference>